<gene>
    <name evidence="1" type="ORF">H9624_16180</name>
</gene>
<sequence>AVEGVEYVVDGEVVEAGEYDGAGTVTVTARPAEGFVFPEGAVASWTHTFSADGGEPELVEVTPAAVVFADGPGADNDTVMIPSVVGVEYLVNGEVTAAGTHPASGTVTVVARALDGYVLAEGATAEWVLTFTTDGGLPPAPDRRSAEFHLSNSWRGSTDVHFMYGRWA</sequence>
<feature type="non-terminal residue" evidence="1">
    <location>
        <position position="168"/>
    </location>
</feature>
<evidence type="ECO:0000313" key="1">
    <source>
        <dbReference type="EMBL" id="MBD8063853.1"/>
    </source>
</evidence>
<feature type="non-terminal residue" evidence="1">
    <location>
        <position position="1"/>
    </location>
</feature>
<keyword evidence="2" id="KW-1185">Reference proteome</keyword>
<name>A0ABR8Z781_9MICO</name>
<reference evidence="1 2" key="1">
    <citation type="submission" date="2020-08" db="EMBL/GenBank/DDBJ databases">
        <title>A Genomic Blueprint of the Chicken Gut Microbiome.</title>
        <authorList>
            <person name="Gilroy R."/>
            <person name="Ravi A."/>
            <person name="Getino M."/>
            <person name="Pursley I."/>
            <person name="Horton D.L."/>
            <person name="Alikhan N.-F."/>
            <person name="Baker D."/>
            <person name="Gharbi K."/>
            <person name="Hall N."/>
            <person name="Watson M."/>
            <person name="Adriaenssens E.M."/>
            <person name="Foster-Nyarko E."/>
            <person name="Jarju S."/>
            <person name="Secka A."/>
            <person name="Antonio M."/>
            <person name="Oren A."/>
            <person name="Chaudhuri R."/>
            <person name="La Ragione R.M."/>
            <person name="Hildebrand F."/>
            <person name="Pallen M.J."/>
        </authorList>
    </citation>
    <scope>NUCLEOTIDE SEQUENCE [LARGE SCALE GENOMIC DNA]</scope>
    <source>
        <strain evidence="1 2">Sa1BUA1</strain>
    </source>
</reference>
<proteinExistence type="predicted"/>
<comment type="caution">
    <text evidence="1">The sequence shown here is derived from an EMBL/GenBank/DDBJ whole genome shotgun (WGS) entry which is preliminary data.</text>
</comment>
<accession>A0ABR8Z781</accession>
<organism evidence="1 2">
    <name type="scientific">Oceanitalea stevensii</name>
    <dbReference type="NCBI Taxonomy" id="2763072"/>
    <lineage>
        <taxon>Bacteria</taxon>
        <taxon>Bacillati</taxon>
        <taxon>Actinomycetota</taxon>
        <taxon>Actinomycetes</taxon>
        <taxon>Micrococcales</taxon>
        <taxon>Bogoriellaceae</taxon>
        <taxon>Georgenia</taxon>
    </lineage>
</organism>
<protein>
    <submittedName>
        <fullName evidence="1">Uncharacterized protein</fullName>
    </submittedName>
</protein>
<dbReference type="Proteomes" id="UP000661894">
    <property type="component" value="Unassembled WGS sequence"/>
</dbReference>
<evidence type="ECO:0000313" key="2">
    <source>
        <dbReference type="Proteomes" id="UP000661894"/>
    </source>
</evidence>
<dbReference type="EMBL" id="JACSPO010000031">
    <property type="protein sequence ID" value="MBD8063853.1"/>
    <property type="molecule type" value="Genomic_DNA"/>
</dbReference>